<dbReference type="Pfam" id="PF09084">
    <property type="entry name" value="NMT1"/>
    <property type="match status" value="1"/>
</dbReference>
<dbReference type="AlphaFoldDB" id="A0A1W1HIL8"/>
<dbReference type="STRING" id="1246637.MTBBW1_620029"/>
<dbReference type="Proteomes" id="UP000191931">
    <property type="component" value="Unassembled WGS sequence"/>
</dbReference>
<keyword evidence="4" id="KW-1185">Reference proteome</keyword>
<proteinExistence type="predicted"/>
<keyword evidence="1" id="KW-0472">Membrane</keyword>
<dbReference type="InterPro" id="IPR015168">
    <property type="entry name" value="SsuA/THI5"/>
</dbReference>
<feature type="domain" description="SsuA/THI5-like" evidence="2">
    <location>
        <begin position="90"/>
        <end position="285"/>
    </location>
</feature>
<keyword evidence="1" id="KW-0812">Transmembrane</keyword>
<dbReference type="RefSeq" id="WP_245809303.1">
    <property type="nucleotide sequence ID" value="NZ_LT828542.1"/>
</dbReference>
<sequence length="357" mass="39106">MHNKKLFLNLVKSLIFRLAAASVFIIILSGSGFILSGFGFILNGSGFILNGYAFADQNSDSSQGKVISCKIGTWKTAQTIQPFFYDKFVPRGLKTEVLHFTNPGDQKTALLAGELDMCGTTLAHAIHSASRGQPVVVVAALCNKCSALVAREGGDLSTVSDLKGKKIGYVPGTMHEILLRETLVRNGLSPERDVLLTRVDFFDMGMALAGKGIDAFLSGEPFPSLAVLKGYGKIISYPYYGESIGTINAGMLVRKETIKENPQLVHDLVLAHAMATRYLLANQKEWLEKSSTFGVPLDVLEKAASNMELAWEMDELFISQARALGERMEALGVIKKQPDYESLFNLEFVEKVKKELE</sequence>
<evidence type="ECO:0000313" key="4">
    <source>
        <dbReference type="Proteomes" id="UP000191931"/>
    </source>
</evidence>
<keyword evidence="1" id="KW-1133">Transmembrane helix</keyword>
<name>A0A1W1HIL8_9BACT</name>
<protein>
    <submittedName>
        <fullName evidence="3">NMT1/THI5-like protein</fullName>
    </submittedName>
</protein>
<organism evidence="3 4">
    <name type="scientific">Desulfamplus magnetovallimortis</name>
    <dbReference type="NCBI Taxonomy" id="1246637"/>
    <lineage>
        <taxon>Bacteria</taxon>
        <taxon>Pseudomonadati</taxon>
        <taxon>Thermodesulfobacteriota</taxon>
        <taxon>Desulfobacteria</taxon>
        <taxon>Desulfobacterales</taxon>
        <taxon>Desulfobacteraceae</taxon>
        <taxon>Desulfamplus</taxon>
    </lineage>
</organism>
<evidence type="ECO:0000256" key="1">
    <source>
        <dbReference type="SAM" id="Phobius"/>
    </source>
</evidence>
<dbReference type="EMBL" id="FWEV01000306">
    <property type="protein sequence ID" value="SLM32286.1"/>
    <property type="molecule type" value="Genomic_DNA"/>
</dbReference>
<evidence type="ECO:0000313" key="3">
    <source>
        <dbReference type="EMBL" id="SLM32286.1"/>
    </source>
</evidence>
<dbReference type="PANTHER" id="PTHR30024">
    <property type="entry name" value="ALIPHATIC SULFONATES-BINDING PROTEIN-RELATED"/>
    <property type="match status" value="1"/>
</dbReference>
<evidence type="ECO:0000259" key="2">
    <source>
        <dbReference type="Pfam" id="PF09084"/>
    </source>
</evidence>
<accession>A0A1W1HIL8</accession>
<reference evidence="3 4" key="1">
    <citation type="submission" date="2017-03" db="EMBL/GenBank/DDBJ databases">
        <authorList>
            <person name="Afonso C.L."/>
            <person name="Miller P.J."/>
            <person name="Scott M.A."/>
            <person name="Spackman E."/>
            <person name="Goraichik I."/>
            <person name="Dimitrov K.M."/>
            <person name="Suarez D.L."/>
            <person name="Swayne D.E."/>
        </authorList>
    </citation>
    <scope>NUCLEOTIDE SEQUENCE [LARGE SCALE GENOMIC DNA]</scope>
    <source>
        <strain evidence="3">PRJEB14757</strain>
    </source>
</reference>
<dbReference type="SUPFAM" id="SSF53850">
    <property type="entry name" value="Periplasmic binding protein-like II"/>
    <property type="match status" value="1"/>
</dbReference>
<dbReference type="PANTHER" id="PTHR30024:SF42">
    <property type="entry name" value="ALIPHATIC SULFONATES-BINDING PROTEIN-RELATED"/>
    <property type="match status" value="1"/>
</dbReference>
<gene>
    <name evidence="3" type="ORF">MTBBW1_620029</name>
</gene>
<dbReference type="Gene3D" id="3.40.190.10">
    <property type="entry name" value="Periplasmic binding protein-like II"/>
    <property type="match status" value="2"/>
</dbReference>
<feature type="transmembrane region" description="Helical" evidence="1">
    <location>
        <begin position="7"/>
        <end position="27"/>
    </location>
</feature>